<dbReference type="GO" id="GO:0046677">
    <property type="term" value="P:response to antibiotic"/>
    <property type="evidence" value="ECO:0007669"/>
    <property type="project" value="UniProtKB-KW"/>
</dbReference>
<name>A0A846WG43_9ACTN</name>
<feature type="transmembrane region" description="Helical" evidence="6">
    <location>
        <begin position="99"/>
        <end position="127"/>
    </location>
</feature>
<evidence type="ECO:0000256" key="1">
    <source>
        <dbReference type="ARBA" id="ARBA00004141"/>
    </source>
</evidence>
<feature type="transmembrane region" description="Helical" evidence="6">
    <location>
        <begin position="221"/>
        <end position="242"/>
    </location>
</feature>
<keyword evidence="3 6" id="KW-1133">Transmembrane helix</keyword>
<accession>A0A846WG43</accession>
<feature type="transmembrane region" description="Helical" evidence="6">
    <location>
        <begin position="167"/>
        <end position="185"/>
    </location>
</feature>
<dbReference type="Pfam" id="PF01061">
    <property type="entry name" value="ABC2_membrane"/>
    <property type="match status" value="1"/>
</dbReference>
<dbReference type="InterPro" id="IPR013525">
    <property type="entry name" value="ABC2_TM"/>
</dbReference>
<reference evidence="8 9" key="1">
    <citation type="submission" date="2020-04" db="EMBL/GenBank/DDBJ databases">
        <title>MicrobeNet Type strains.</title>
        <authorList>
            <person name="Nicholson A.C."/>
        </authorList>
    </citation>
    <scope>NUCLEOTIDE SEQUENCE [LARGE SCALE GENOMIC DNA]</scope>
    <source>
        <strain evidence="8 9">ATCC BAA-14</strain>
    </source>
</reference>
<feature type="domain" description="ABC-2 type transporter transmembrane" evidence="7">
    <location>
        <begin position="6"/>
        <end position="211"/>
    </location>
</feature>
<dbReference type="PIRSF" id="PIRSF006648">
    <property type="entry name" value="DrrB"/>
    <property type="match status" value="1"/>
</dbReference>
<dbReference type="InterPro" id="IPR000412">
    <property type="entry name" value="ABC_2_transport"/>
</dbReference>
<keyword evidence="5" id="KW-0046">Antibiotic resistance</keyword>
<feature type="transmembrane region" description="Helical" evidence="6">
    <location>
        <begin position="61"/>
        <end position="79"/>
    </location>
</feature>
<feature type="transmembrane region" description="Helical" evidence="6">
    <location>
        <begin position="21"/>
        <end position="41"/>
    </location>
</feature>
<organism evidence="8 9">
    <name type="scientific">Gordonia polyisoprenivorans</name>
    <dbReference type="NCBI Taxonomy" id="84595"/>
    <lineage>
        <taxon>Bacteria</taxon>
        <taxon>Bacillati</taxon>
        <taxon>Actinomycetota</taxon>
        <taxon>Actinomycetes</taxon>
        <taxon>Mycobacteriales</taxon>
        <taxon>Gordoniaceae</taxon>
        <taxon>Gordonia</taxon>
    </lineage>
</organism>
<evidence type="ECO:0000256" key="4">
    <source>
        <dbReference type="ARBA" id="ARBA00023136"/>
    </source>
</evidence>
<evidence type="ECO:0000259" key="7">
    <source>
        <dbReference type="Pfam" id="PF01061"/>
    </source>
</evidence>
<proteinExistence type="predicted"/>
<sequence length="245" mass="26335">MSAATAMIASEARLLVRNPGVVLWTVILPVAAAIVIASIPAARKPVGSFGGLSTFQVYQPILVLFVLSMLAVQALPDVLTRYREMGVLKRLRTTPVSPFLLLTAQFVLIMGVSLVCLALIVVIPGIISGQWPHHLFGFVVSYLLSCWAFLGLGMVIASLFRNAKVAAGFGTLAFFVLQFFAGLWIPRSTMPGWMHTISNLTPSGAGTQALVDTATTGWPPIGFFGTLVVWGALATIIAMRTFQWE</sequence>
<dbReference type="GO" id="GO:0140359">
    <property type="term" value="F:ABC-type transporter activity"/>
    <property type="evidence" value="ECO:0007669"/>
    <property type="project" value="InterPro"/>
</dbReference>
<evidence type="ECO:0000256" key="3">
    <source>
        <dbReference type="ARBA" id="ARBA00022989"/>
    </source>
</evidence>
<dbReference type="PANTHER" id="PTHR43027">
    <property type="entry name" value="DOXORUBICIN RESISTANCE ABC TRANSPORTER PERMEASE PROTEIN DRRC-RELATED"/>
    <property type="match status" value="1"/>
</dbReference>
<keyword evidence="2 6" id="KW-0812">Transmembrane</keyword>
<dbReference type="AlphaFoldDB" id="A0A846WG43"/>
<dbReference type="EMBL" id="JAAXPC010000002">
    <property type="protein sequence ID" value="NKY00755.1"/>
    <property type="molecule type" value="Genomic_DNA"/>
</dbReference>
<dbReference type="Proteomes" id="UP000563898">
    <property type="component" value="Unassembled WGS sequence"/>
</dbReference>
<comment type="caution">
    <text evidence="8">The sequence shown here is derived from an EMBL/GenBank/DDBJ whole genome shotgun (WGS) entry which is preliminary data.</text>
</comment>
<evidence type="ECO:0000256" key="6">
    <source>
        <dbReference type="SAM" id="Phobius"/>
    </source>
</evidence>
<keyword evidence="4 6" id="KW-0472">Membrane</keyword>
<dbReference type="GO" id="GO:0043190">
    <property type="term" value="C:ATP-binding cassette (ABC) transporter complex"/>
    <property type="evidence" value="ECO:0007669"/>
    <property type="project" value="InterPro"/>
</dbReference>
<comment type="subcellular location">
    <subcellularLocation>
        <location evidence="1">Membrane</location>
        <topology evidence="1">Multi-pass membrane protein</topology>
    </subcellularLocation>
</comment>
<dbReference type="InterPro" id="IPR052902">
    <property type="entry name" value="ABC-2_transporter"/>
</dbReference>
<gene>
    <name evidence="8" type="ORF">HGA05_04135</name>
</gene>
<feature type="transmembrane region" description="Helical" evidence="6">
    <location>
        <begin position="139"/>
        <end position="160"/>
    </location>
</feature>
<dbReference type="PANTHER" id="PTHR43027:SF2">
    <property type="entry name" value="TRANSPORT PERMEASE PROTEIN"/>
    <property type="match status" value="1"/>
</dbReference>
<dbReference type="RefSeq" id="WP_006369381.1">
    <property type="nucleotide sequence ID" value="NZ_CP072203.1"/>
</dbReference>
<evidence type="ECO:0000313" key="9">
    <source>
        <dbReference type="Proteomes" id="UP000563898"/>
    </source>
</evidence>
<evidence type="ECO:0000256" key="5">
    <source>
        <dbReference type="ARBA" id="ARBA00023251"/>
    </source>
</evidence>
<evidence type="ECO:0000313" key="8">
    <source>
        <dbReference type="EMBL" id="NKY00755.1"/>
    </source>
</evidence>
<protein>
    <submittedName>
        <fullName evidence="8">ABC transporter permease</fullName>
    </submittedName>
</protein>
<evidence type="ECO:0000256" key="2">
    <source>
        <dbReference type="ARBA" id="ARBA00022692"/>
    </source>
</evidence>